<proteinExistence type="predicted"/>
<keyword evidence="4" id="KW-1185">Reference proteome</keyword>
<dbReference type="SUPFAM" id="SSF53807">
    <property type="entry name" value="Helical backbone' metal receptor"/>
    <property type="match status" value="1"/>
</dbReference>
<dbReference type="Proteomes" id="UP000308488">
    <property type="component" value="Unassembled WGS sequence"/>
</dbReference>
<accession>A0A4U6QTX6</accession>
<dbReference type="CDD" id="cd01144">
    <property type="entry name" value="BtuF"/>
    <property type="match status" value="1"/>
</dbReference>
<evidence type="ECO:0000313" key="3">
    <source>
        <dbReference type="EMBL" id="TKV64524.1"/>
    </source>
</evidence>
<gene>
    <name evidence="3" type="ORF">FDP08_19230</name>
</gene>
<dbReference type="Pfam" id="PF01497">
    <property type="entry name" value="Peripla_BP_2"/>
    <property type="match status" value="1"/>
</dbReference>
<dbReference type="InterPro" id="IPR054828">
    <property type="entry name" value="Vit_B12_bind_prot"/>
</dbReference>
<evidence type="ECO:0000313" key="4">
    <source>
        <dbReference type="Proteomes" id="UP000308488"/>
    </source>
</evidence>
<dbReference type="InterPro" id="IPR002491">
    <property type="entry name" value="ABC_transptr_periplasmic_BD"/>
</dbReference>
<dbReference type="NCBIfam" id="NF038402">
    <property type="entry name" value="TroA_like"/>
    <property type="match status" value="1"/>
</dbReference>
<dbReference type="GO" id="GO:0071281">
    <property type="term" value="P:cellular response to iron ion"/>
    <property type="evidence" value="ECO:0007669"/>
    <property type="project" value="TreeGrafter"/>
</dbReference>
<evidence type="ECO:0000256" key="1">
    <source>
        <dbReference type="ARBA" id="ARBA00022729"/>
    </source>
</evidence>
<dbReference type="OrthoDB" id="6495095at2"/>
<feature type="domain" description="Fe/B12 periplasmic-binding" evidence="2">
    <location>
        <begin position="55"/>
        <end position="307"/>
    </location>
</feature>
<sequence>MLTFPRRLSVRQLVLRELAAIGAVFSLWQGPILANEICVIDDIGAEVCMEQPASRIAALSPGATELVWAAGAGEKVIAVVSYSDYPEQAKDVPSVGSHTRMDLERLIELEPDLVIGWVTGNPPEQLEALSDLGLPVFSIEPRTFEAVSNTIERLATLAGTEEKGFAEADRFRQGIAALERQYQDAEPVSVFYQVWDEPLMTVNDEHLIGKVINLCGGVNVFGNLDRLVPRISAEAVIGANPEAILAGGMGEENRHWLTRWEAFPGIDATARDNLYFIPPSLVQRPTPRMLEGSQLFCERLDDARAKR</sequence>
<protein>
    <submittedName>
        <fullName evidence="3">Cobalamin-binding protein</fullName>
    </submittedName>
</protein>
<keyword evidence="1" id="KW-0732">Signal</keyword>
<dbReference type="PANTHER" id="PTHR30535">
    <property type="entry name" value="VITAMIN B12-BINDING PROTEIN"/>
    <property type="match status" value="1"/>
</dbReference>
<dbReference type="AlphaFoldDB" id="A0A4U6QTX6"/>
<comment type="caution">
    <text evidence="3">The sequence shown here is derived from an EMBL/GenBank/DDBJ whole genome shotgun (WGS) entry which is preliminary data.</text>
</comment>
<dbReference type="InterPro" id="IPR050902">
    <property type="entry name" value="ABC_Transporter_SBP"/>
</dbReference>
<reference evidence="3 4" key="1">
    <citation type="submission" date="2019-05" db="EMBL/GenBank/DDBJ databases">
        <title>Marinobacter panjinensis sp. nov., a moderately halophilic bacterium isolated from sea tidal flat environment.</title>
        <authorList>
            <person name="Yang W."/>
            <person name="An M."/>
            <person name="He W."/>
            <person name="Luo X."/>
            <person name="Zhu L."/>
            <person name="Chen G."/>
            <person name="Zhang Y."/>
            <person name="Wang Y."/>
        </authorList>
    </citation>
    <scope>NUCLEOTIDE SEQUENCE [LARGE SCALE GENOMIC DNA]</scope>
    <source>
        <strain evidence="3 4">PJ-16</strain>
    </source>
</reference>
<dbReference type="PANTHER" id="PTHR30535:SF34">
    <property type="entry name" value="MOLYBDATE-BINDING PROTEIN MOLA"/>
    <property type="match status" value="1"/>
</dbReference>
<evidence type="ECO:0000259" key="2">
    <source>
        <dbReference type="PROSITE" id="PS50983"/>
    </source>
</evidence>
<dbReference type="PROSITE" id="PS50983">
    <property type="entry name" value="FE_B12_PBP"/>
    <property type="match status" value="1"/>
</dbReference>
<dbReference type="RefSeq" id="WP_137437883.1">
    <property type="nucleotide sequence ID" value="NZ_JANRHC010000003.1"/>
</dbReference>
<dbReference type="Gene3D" id="3.40.50.1980">
    <property type="entry name" value="Nitrogenase molybdenum iron protein domain"/>
    <property type="match status" value="2"/>
</dbReference>
<name>A0A4U6QTX6_9GAMM</name>
<dbReference type="EMBL" id="SZYH01000002">
    <property type="protein sequence ID" value="TKV64524.1"/>
    <property type="molecule type" value="Genomic_DNA"/>
</dbReference>
<organism evidence="3 4">
    <name type="scientific">Marinobacter panjinensis</name>
    <dbReference type="NCBI Taxonomy" id="2576384"/>
    <lineage>
        <taxon>Bacteria</taxon>
        <taxon>Pseudomonadati</taxon>
        <taxon>Pseudomonadota</taxon>
        <taxon>Gammaproteobacteria</taxon>
        <taxon>Pseudomonadales</taxon>
        <taxon>Marinobacteraceae</taxon>
        <taxon>Marinobacter</taxon>
    </lineage>
</organism>